<dbReference type="EMBL" id="VGIY01000259">
    <property type="protein sequence ID" value="MBM3318087.1"/>
    <property type="molecule type" value="Genomic_DNA"/>
</dbReference>
<dbReference type="GO" id="GO:0016020">
    <property type="term" value="C:membrane"/>
    <property type="evidence" value="ECO:0007669"/>
    <property type="project" value="InterPro"/>
</dbReference>
<gene>
    <name evidence="2" type="ORF">FJY75_09575</name>
</gene>
<accession>A0A937XD24</accession>
<evidence type="ECO:0000313" key="2">
    <source>
        <dbReference type="EMBL" id="MBM3318087.1"/>
    </source>
</evidence>
<dbReference type="InterPro" id="IPR026902">
    <property type="entry name" value="RnfC_N"/>
</dbReference>
<evidence type="ECO:0000259" key="1">
    <source>
        <dbReference type="Pfam" id="PF13375"/>
    </source>
</evidence>
<feature type="domain" description="RnfC Barrel sandwich hybrid" evidence="1">
    <location>
        <begin position="14"/>
        <end position="111"/>
    </location>
</feature>
<dbReference type="Pfam" id="PF13375">
    <property type="entry name" value="RnfC_N"/>
    <property type="match status" value="1"/>
</dbReference>
<feature type="non-terminal residue" evidence="2">
    <location>
        <position position="144"/>
    </location>
</feature>
<reference evidence="2" key="1">
    <citation type="submission" date="2019-03" db="EMBL/GenBank/DDBJ databases">
        <title>Lake Tanganyika Metagenome-Assembled Genomes (MAGs).</title>
        <authorList>
            <person name="Tran P."/>
        </authorList>
    </citation>
    <scope>NUCLEOTIDE SEQUENCE</scope>
    <source>
        <strain evidence="2">M_DeepCast_400m_m2_100</strain>
    </source>
</reference>
<dbReference type="InterPro" id="IPR010208">
    <property type="entry name" value="Ion_transpt_RnfC/RsxC"/>
</dbReference>
<protein>
    <submittedName>
        <fullName evidence="2">Electron transport complex subunit RsxC</fullName>
    </submittedName>
</protein>
<dbReference type="PANTHER" id="PTHR43034">
    <property type="entry name" value="ION-TRANSLOCATING OXIDOREDUCTASE COMPLEX SUBUNIT C"/>
    <property type="match status" value="1"/>
</dbReference>
<dbReference type="PANTHER" id="PTHR43034:SF2">
    <property type="entry name" value="ION-TRANSLOCATING OXIDOREDUCTASE COMPLEX SUBUNIT C"/>
    <property type="match status" value="1"/>
</dbReference>
<proteinExistence type="predicted"/>
<evidence type="ECO:0000313" key="3">
    <source>
        <dbReference type="Proteomes" id="UP000748308"/>
    </source>
</evidence>
<comment type="caution">
    <text evidence="2">The sequence shown here is derived from an EMBL/GenBank/DDBJ whole genome shotgun (WGS) entry which is preliminary data.</text>
</comment>
<dbReference type="Proteomes" id="UP000748308">
    <property type="component" value="Unassembled WGS sequence"/>
</dbReference>
<organism evidence="2 3">
    <name type="scientific">Eiseniibacteriota bacterium</name>
    <dbReference type="NCBI Taxonomy" id="2212470"/>
    <lineage>
        <taxon>Bacteria</taxon>
        <taxon>Candidatus Eiseniibacteriota</taxon>
    </lineage>
</organism>
<dbReference type="GO" id="GO:0051539">
    <property type="term" value="F:4 iron, 4 sulfur cluster binding"/>
    <property type="evidence" value="ECO:0007669"/>
    <property type="project" value="InterPro"/>
</dbReference>
<name>A0A937XD24_UNCEI</name>
<dbReference type="AlphaFoldDB" id="A0A937XD24"/>
<sequence length="144" mass="15385">MSRRLSLFAGRPPFPGGIHPPTRKSLAEEAAIEVLPLPKQVRIPVLQHAGAPCIPSVKPRQTVVLGEKIGESEGFIGTSMHASVSGVVARSETAVLPNGRHVRLIPISTAGEQPEGRDLFDLLLGGDWPKEGLDRHDPAEIARA</sequence>
<dbReference type="GO" id="GO:0009055">
    <property type="term" value="F:electron transfer activity"/>
    <property type="evidence" value="ECO:0007669"/>
    <property type="project" value="InterPro"/>
</dbReference>